<gene>
    <name evidence="1" type="ORF">AVT10_08685</name>
</gene>
<accession>A0ABR5Y7T6</accession>
<keyword evidence="2" id="KW-1185">Reference proteome</keyword>
<comment type="caution">
    <text evidence="1">The sequence shown here is derived from an EMBL/GenBank/DDBJ whole genome shotgun (WGS) entry which is preliminary data.</text>
</comment>
<protein>
    <submittedName>
        <fullName evidence="1">Uncharacterized protein</fullName>
    </submittedName>
</protein>
<evidence type="ECO:0000313" key="2">
    <source>
        <dbReference type="Proteomes" id="UP000076609"/>
    </source>
</evidence>
<dbReference type="EMBL" id="LQQO01000063">
    <property type="protein sequence ID" value="KZE08618.1"/>
    <property type="molecule type" value="Genomic_DNA"/>
</dbReference>
<proteinExistence type="predicted"/>
<name>A0ABR5Y7T6_9SPHN</name>
<dbReference type="Proteomes" id="UP000076609">
    <property type="component" value="Unassembled WGS sequence"/>
</dbReference>
<dbReference type="RefSeq" id="WP_066694511.1">
    <property type="nucleotide sequence ID" value="NZ_LQQO01000063.1"/>
</dbReference>
<organism evidence="1 2">
    <name type="scientific">Sphingomonas hankookensis</name>
    <dbReference type="NCBI Taxonomy" id="563996"/>
    <lineage>
        <taxon>Bacteria</taxon>
        <taxon>Pseudomonadati</taxon>
        <taxon>Pseudomonadota</taxon>
        <taxon>Alphaproteobacteria</taxon>
        <taxon>Sphingomonadales</taxon>
        <taxon>Sphingomonadaceae</taxon>
        <taxon>Sphingomonas</taxon>
    </lineage>
</organism>
<sequence length="267" mass="29267">MMRSADVRAALARKFAAPEYALFYEVGDATGGRSRRWADAIAMGLWPSRGLALQGFEIKVSRSDWLSEMRNPAKAEAIARFCTYWWIVTPPGIVKDGELPEGWGLYEVQANGLRCVKQAPKLQPQPIDMPFLAALLRRADEHAKATVHEAVQKQTEALRASVATQIKAGVEEERRHVRSQDEAARSTLEAIKKAAGIGPGEDTDGMLGRWFDEKSFGRAVGMVHRLGVAKTYGGLAHLSKQLQPLLTMAGAIEPLLAAMRSDEDEAA</sequence>
<reference evidence="2" key="1">
    <citation type="submission" date="2016-01" db="EMBL/GenBank/DDBJ databases">
        <title>Draft genome of Chromobacterium sp. F49.</title>
        <authorList>
            <person name="Hong K.W."/>
        </authorList>
    </citation>
    <scope>NUCLEOTIDE SEQUENCE [LARGE SCALE GENOMIC DNA]</scope>
    <source>
        <strain evidence="2">CN3</strain>
    </source>
</reference>
<evidence type="ECO:0000313" key="1">
    <source>
        <dbReference type="EMBL" id="KZE08618.1"/>
    </source>
</evidence>